<evidence type="ECO:0000259" key="3">
    <source>
        <dbReference type="Pfam" id="PF13456"/>
    </source>
</evidence>
<dbReference type="Gene3D" id="3.30.420.10">
    <property type="entry name" value="Ribonuclease H-like superfamily/Ribonuclease H"/>
    <property type="match status" value="1"/>
</dbReference>
<dbReference type="PANTHER" id="PTHR31286:SF167">
    <property type="entry name" value="OS09G0268800 PROTEIN"/>
    <property type="match status" value="1"/>
</dbReference>
<protein>
    <recommendedName>
        <fullName evidence="3">RNase H type-1 domain-containing protein</fullName>
    </recommendedName>
</protein>
<dbReference type="Pfam" id="PF13456">
    <property type="entry name" value="RVT_3"/>
    <property type="match status" value="1"/>
</dbReference>
<dbReference type="InterPro" id="IPR036691">
    <property type="entry name" value="Endo/exonu/phosph_ase_sf"/>
</dbReference>
<dbReference type="InterPro" id="IPR036397">
    <property type="entry name" value="RNaseH_sf"/>
</dbReference>
<comment type="caution">
    <text evidence="4">The sequence shown here is derived from an EMBL/GenBank/DDBJ whole genome shotgun (WGS) entry which is preliminary data.</text>
</comment>
<feature type="domain" description="RNase H type-1" evidence="3">
    <location>
        <begin position="1115"/>
        <end position="1233"/>
    </location>
</feature>
<dbReference type="PANTHER" id="PTHR31286">
    <property type="entry name" value="GLYCINE-RICH CELL WALL STRUCTURAL PROTEIN 1.8-LIKE"/>
    <property type="match status" value="1"/>
</dbReference>
<evidence type="ECO:0000313" key="4">
    <source>
        <dbReference type="EMBL" id="KAK1628109.1"/>
    </source>
</evidence>
<evidence type="ECO:0000256" key="2">
    <source>
        <dbReference type="SAM" id="MobiDB-lite"/>
    </source>
</evidence>
<feature type="region of interest" description="Disordered" evidence="2">
    <location>
        <begin position="477"/>
        <end position="509"/>
    </location>
</feature>
<feature type="compositionally biased region" description="Basic and acidic residues" evidence="2">
    <location>
        <begin position="477"/>
        <end position="487"/>
    </location>
</feature>
<dbReference type="InterPro" id="IPR040256">
    <property type="entry name" value="At4g02000-like"/>
</dbReference>
<dbReference type="CDD" id="cd06222">
    <property type="entry name" value="RNase_H_like"/>
    <property type="match status" value="1"/>
</dbReference>
<dbReference type="SUPFAM" id="SSF56219">
    <property type="entry name" value="DNase I-like"/>
    <property type="match status" value="1"/>
</dbReference>
<feature type="region of interest" description="Disordered" evidence="2">
    <location>
        <begin position="137"/>
        <end position="160"/>
    </location>
</feature>
<dbReference type="InterPro" id="IPR012337">
    <property type="entry name" value="RNaseH-like_sf"/>
</dbReference>
<dbReference type="InterPro" id="IPR044730">
    <property type="entry name" value="RNase_H-like_dom_plant"/>
</dbReference>
<reference evidence="4" key="1">
    <citation type="submission" date="2023-07" db="EMBL/GenBank/DDBJ databases">
        <title>A chromosome-level genome assembly of Lolium multiflorum.</title>
        <authorList>
            <person name="Chen Y."/>
            <person name="Copetti D."/>
            <person name="Kolliker R."/>
            <person name="Studer B."/>
        </authorList>
    </citation>
    <scope>NUCLEOTIDE SEQUENCE</scope>
    <source>
        <strain evidence="4">02402/16</strain>
        <tissue evidence="4">Leaf</tissue>
    </source>
</reference>
<evidence type="ECO:0000256" key="1">
    <source>
        <dbReference type="SAM" id="Coils"/>
    </source>
</evidence>
<feature type="compositionally biased region" description="Pro residues" evidence="2">
    <location>
        <begin position="1"/>
        <end position="14"/>
    </location>
</feature>
<dbReference type="SUPFAM" id="SSF53098">
    <property type="entry name" value="Ribonuclease H-like"/>
    <property type="match status" value="1"/>
</dbReference>
<evidence type="ECO:0000313" key="5">
    <source>
        <dbReference type="Proteomes" id="UP001231189"/>
    </source>
</evidence>
<dbReference type="AlphaFoldDB" id="A0AAD8RN63"/>
<feature type="coiled-coil region" evidence="1">
    <location>
        <begin position="827"/>
        <end position="857"/>
    </location>
</feature>
<dbReference type="GO" id="GO:0004523">
    <property type="term" value="F:RNA-DNA hybrid ribonuclease activity"/>
    <property type="evidence" value="ECO:0007669"/>
    <property type="project" value="InterPro"/>
</dbReference>
<name>A0AAD8RN63_LOLMU</name>
<keyword evidence="1" id="KW-0175">Coiled coil</keyword>
<dbReference type="EMBL" id="JAUUTY010000005">
    <property type="protein sequence ID" value="KAK1628109.1"/>
    <property type="molecule type" value="Genomic_DNA"/>
</dbReference>
<feature type="region of interest" description="Disordered" evidence="2">
    <location>
        <begin position="1"/>
        <end position="44"/>
    </location>
</feature>
<dbReference type="Proteomes" id="UP001231189">
    <property type="component" value="Unassembled WGS sequence"/>
</dbReference>
<accession>A0AAD8RN63</accession>
<sequence length="1264" mass="141898">MGDPALPPPPPPYESPSMRRKAMRESVRISRRSRKEGPGGVRPEYKLGEAEAAAIKPSLLVNLDYSSDPLDRLIPMKGKAMDLKGARMNEGTNRCQERECGIMAGTEQLRRGGAAGGGSRPGSARAAPNPVGLLMAASGGGGEQGGLDERPTRPKPSGGVGAVPLLRQRAFLEAERDAADAGNWDDGDNDDASGFRQGAAVKICGIVDMEDAVHLEFEEEDEEMEQKPDEPVGWMLVARYMANFKPNTKAMFTFFTEEAWHLRTRIDYAEKGQNIYMITLYSKGDYDFVKKGGPWTFKQNALIVKDYDKSLQPSEIKLDAVPVWVRIYDVPFEKQDKVWGMRYGNGLGEALEVDVPASELKKHGFLRVRVNLPYDRRLQTQISTGIKGKPWTNKVFKLKYERVPYHCSHCGFMGHKKDECEKKKMGTPSLDYDTVELRCSPYKKFEYRSHSIPAAGHPSARKGLSFSSFGSAESRKVFSQEHDDVSRRNRGMAASKRTSPASSDEMPPLEDDIIPGVIDAYGNRVGHDTAEQEEETRLAAKVEAMQMDTHEPGVQSAKPLCVQTQGNQLSLKDASLPLVEFPEEEEEAAVGHTDQVQVTMTKNMLAKLQQAQSQAHQVLQERQMSQSFGPRQSDMIPALQGLSSLQVSFGSVNDVSMQAADTVLGKRAADEQEVQGEQLDLSLGMNYGQKKSGGTPKKGRMQEKEMELAGQRIPYTYDNKRAGRANVKVRLDRAVACPAWRDLFEDNRVQHLVSPVSDHCPILVKVSQEVRSVPKQPKRQYEIFWEREAELTEKIANAWKEAGQKTDLRDIMSGLDQVMDDLQAWSKRKFGNVLRELEKTRKELETLQLNNADQRDIRRVSDRMNELMYREEMLWLQRSRVTWLKEGDRNTRFFHRKAVWRARKNKIKKLKDVDGIWKDAPTDMERMATSYFQELFTKDPSLNADLLVPLIQEKVDGIMNADLCKDFTEVEISDALFQIGPLKAPGVDGFPARFYQRNWATLKEEVINAQEAQAVRVKEVLDLYATSTVFAGNGSSSWLAIVHGLELLKKGSRRFLVSYLNSLLMIKQWPEKDVAKGKMVISHDQGFRKEPTGTNISGAKNQRWVPPDRGKAKLNVDGAYDSASAGAGMVLRDSSGRMIYAACRHLEQCRDATEAELMAIEEGLKLALQWSNLEFSLETDCLEALELIKERTPNLSAYAFRVNVIRDLIRERNIYIAKIGRVANGVGHSLARMGRVQKRTAFWLANFPTEAVAANARDCNPSMI</sequence>
<proteinExistence type="predicted"/>
<dbReference type="InterPro" id="IPR002156">
    <property type="entry name" value="RNaseH_domain"/>
</dbReference>
<gene>
    <name evidence="4" type="ORF">QYE76_002424</name>
</gene>
<dbReference type="GO" id="GO:0003676">
    <property type="term" value="F:nucleic acid binding"/>
    <property type="evidence" value="ECO:0007669"/>
    <property type="project" value="InterPro"/>
</dbReference>
<organism evidence="4 5">
    <name type="scientific">Lolium multiflorum</name>
    <name type="common">Italian ryegrass</name>
    <name type="synonym">Lolium perenne subsp. multiflorum</name>
    <dbReference type="NCBI Taxonomy" id="4521"/>
    <lineage>
        <taxon>Eukaryota</taxon>
        <taxon>Viridiplantae</taxon>
        <taxon>Streptophyta</taxon>
        <taxon>Embryophyta</taxon>
        <taxon>Tracheophyta</taxon>
        <taxon>Spermatophyta</taxon>
        <taxon>Magnoliopsida</taxon>
        <taxon>Liliopsida</taxon>
        <taxon>Poales</taxon>
        <taxon>Poaceae</taxon>
        <taxon>BOP clade</taxon>
        <taxon>Pooideae</taxon>
        <taxon>Poodae</taxon>
        <taxon>Poeae</taxon>
        <taxon>Poeae Chloroplast Group 2 (Poeae type)</taxon>
        <taxon>Loliodinae</taxon>
        <taxon>Loliinae</taxon>
        <taxon>Lolium</taxon>
    </lineage>
</organism>
<keyword evidence="5" id="KW-1185">Reference proteome</keyword>